<dbReference type="AlphaFoldDB" id="A0A1Q2HPN8"/>
<dbReference type="Proteomes" id="UP000188273">
    <property type="component" value="Chromosome"/>
</dbReference>
<proteinExistence type="predicted"/>
<dbReference type="KEGG" id="pbu:L21SP3_01046"/>
<evidence type="ECO:0000313" key="1">
    <source>
        <dbReference type="EMBL" id="AQQ09244.1"/>
    </source>
</evidence>
<gene>
    <name evidence="1" type="ORF">L21SP3_01046</name>
</gene>
<keyword evidence="2" id="KW-1185">Reference proteome</keyword>
<evidence type="ECO:0000313" key="2">
    <source>
        <dbReference type="Proteomes" id="UP000188273"/>
    </source>
</evidence>
<dbReference type="EMBL" id="CP019633">
    <property type="protein sequence ID" value="AQQ09244.1"/>
    <property type="molecule type" value="Genomic_DNA"/>
</dbReference>
<sequence>MLDTLTRAFASGILMDVKRYNITLYKKMFFALKNLLVFSKYIYRADNLV</sequence>
<dbReference type="STRING" id="1940790.L21SP3_01046"/>
<accession>A0A1Q2HPN8</accession>
<reference evidence="2" key="1">
    <citation type="submission" date="2017-02" db="EMBL/GenBank/DDBJ databases">
        <title>Comparative genomics and description of representatives of a novel lineage of planctomycetes thriving in anoxic sediments.</title>
        <authorList>
            <person name="Spring S."/>
            <person name="Bunk B."/>
            <person name="Sproer C."/>
            <person name="Klenk H.-P."/>
        </authorList>
    </citation>
    <scope>NUCLEOTIDE SEQUENCE [LARGE SCALE GENOMIC DNA]</scope>
    <source>
        <strain evidence="2">L21-RPul-D3</strain>
    </source>
</reference>
<name>A0A1Q2HPN8_9BACT</name>
<organism evidence="1 2">
    <name type="scientific">Sedimentisphaera cyanobacteriorum</name>
    <dbReference type="NCBI Taxonomy" id="1940790"/>
    <lineage>
        <taxon>Bacteria</taxon>
        <taxon>Pseudomonadati</taxon>
        <taxon>Planctomycetota</taxon>
        <taxon>Phycisphaerae</taxon>
        <taxon>Sedimentisphaerales</taxon>
        <taxon>Sedimentisphaeraceae</taxon>
        <taxon>Sedimentisphaera</taxon>
    </lineage>
</organism>
<protein>
    <submittedName>
        <fullName evidence="1">Uncharacterized protein</fullName>
    </submittedName>
</protein>